<dbReference type="Proteomes" id="UP001207337">
    <property type="component" value="Unassembled WGS sequence"/>
</dbReference>
<evidence type="ECO:0008006" key="4">
    <source>
        <dbReference type="Google" id="ProtNLM"/>
    </source>
</evidence>
<sequence length="313" mass="35896">MQQTDTDDLIRFMNIKVLSLFICLMGWFALPSICLGHSSPDSVSYDQQLSHGIEAFYQSDWKEASTIFEKLQEVNPSDARAYFFYSMIPFWQYYFGDQSHGAANLYLERSEKALSVSHKQLEDNSRDTTMILMLSGLYGYRSLIAASEENYKTAVSSGLDGFKYTRTLLSLDSSDPKALIGKGMFYYMMGTVPSSLRWVTNMAGVSGNMEEGFRALESAARSDSYVRNDAKMILAYLYERENNLSKSLEHLRDLSEDYPKNIIFQYNLGRVLERTGKEAMAEKRYQLVVDMDTYYLKSLQSKSEERLEVLRNG</sequence>
<keyword evidence="3" id="KW-1185">Reference proteome</keyword>
<reference evidence="2 3" key="1">
    <citation type="submission" date="2021-11" db="EMBL/GenBank/DDBJ databases">
        <title>Aliifidinibius sp. nov., a new bacterium isolated from saline soil.</title>
        <authorList>
            <person name="Galisteo C."/>
            <person name="De La Haba R."/>
            <person name="Sanchez-Porro C."/>
            <person name="Ventosa A."/>
        </authorList>
    </citation>
    <scope>NUCLEOTIDE SEQUENCE [LARGE SCALE GENOMIC DNA]</scope>
    <source>
        <strain evidence="2 3">KACC 190600</strain>
    </source>
</reference>
<evidence type="ECO:0000313" key="3">
    <source>
        <dbReference type="Proteomes" id="UP001207337"/>
    </source>
</evidence>
<accession>A0ABT3PUT8</accession>
<dbReference type="EMBL" id="JAJNDC010000001">
    <property type="protein sequence ID" value="MCW9711606.1"/>
    <property type="molecule type" value="Genomic_DNA"/>
</dbReference>
<protein>
    <recommendedName>
        <fullName evidence="4">Tetratricopeptide repeat-containing protein</fullName>
    </recommendedName>
</protein>
<name>A0ABT3PUT8_9BACT</name>
<gene>
    <name evidence="2" type="ORF">LQ318_01705</name>
</gene>
<dbReference type="Gene3D" id="1.25.40.10">
    <property type="entry name" value="Tetratricopeptide repeat domain"/>
    <property type="match status" value="1"/>
</dbReference>
<feature type="transmembrane region" description="Helical" evidence="1">
    <location>
        <begin position="12"/>
        <end position="30"/>
    </location>
</feature>
<keyword evidence="1" id="KW-0472">Membrane</keyword>
<dbReference type="InterPro" id="IPR011990">
    <property type="entry name" value="TPR-like_helical_dom_sf"/>
</dbReference>
<evidence type="ECO:0000256" key="1">
    <source>
        <dbReference type="SAM" id="Phobius"/>
    </source>
</evidence>
<evidence type="ECO:0000313" key="2">
    <source>
        <dbReference type="EMBL" id="MCW9711606.1"/>
    </source>
</evidence>
<keyword evidence="1" id="KW-1133">Transmembrane helix</keyword>
<dbReference type="RefSeq" id="WP_265786958.1">
    <property type="nucleotide sequence ID" value="NZ_BAABRS010000001.1"/>
</dbReference>
<dbReference type="SUPFAM" id="SSF48452">
    <property type="entry name" value="TPR-like"/>
    <property type="match status" value="1"/>
</dbReference>
<keyword evidence="1" id="KW-0812">Transmembrane</keyword>
<organism evidence="2 3">
    <name type="scientific">Fodinibius salicampi</name>
    <dbReference type="NCBI Taxonomy" id="1920655"/>
    <lineage>
        <taxon>Bacteria</taxon>
        <taxon>Pseudomonadati</taxon>
        <taxon>Balneolota</taxon>
        <taxon>Balneolia</taxon>
        <taxon>Balneolales</taxon>
        <taxon>Balneolaceae</taxon>
        <taxon>Fodinibius</taxon>
    </lineage>
</organism>
<proteinExistence type="predicted"/>
<comment type="caution">
    <text evidence="2">The sequence shown here is derived from an EMBL/GenBank/DDBJ whole genome shotgun (WGS) entry which is preliminary data.</text>
</comment>